<dbReference type="EMBL" id="JACRSN010000021">
    <property type="protein sequence ID" value="MBC8534706.1"/>
    <property type="molecule type" value="Genomic_DNA"/>
</dbReference>
<dbReference type="InterPro" id="IPR013022">
    <property type="entry name" value="Xyl_isomerase-like_TIM-brl"/>
</dbReference>
<dbReference type="RefSeq" id="WP_249320291.1">
    <property type="nucleotide sequence ID" value="NZ_JACRSN010000021.1"/>
</dbReference>
<keyword evidence="2" id="KW-0413">Isomerase</keyword>
<dbReference type="AlphaFoldDB" id="A0A926DAL2"/>
<sequence>MICFGGPVFPEQEALGRDPERYAYLAKKMGYRAIYAPSYLREAKSDEIRKARTVFEREGLIVAEAGYWENLLDTRPEIRKKNRQEMLQTYQMAEELGALCVVNTIGFYCEGTGWYHHSAGNFAPQYLEEAAQMARDFIDAVQPKHTAFTYEMFMYCGLDSPEAYAQLIRMVDREHFGAHVDYTNLMVSPREVFAGADIIRRCIELFADRILSVHVKDVRLETPALSTRILEAVPGEGVADLTALLKACDALPQAVPLMLEHLEKEDEYQRGLARLKQLAQENHIDY</sequence>
<evidence type="ECO:0000313" key="2">
    <source>
        <dbReference type="EMBL" id="MBC8534706.1"/>
    </source>
</evidence>
<dbReference type="Proteomes" id="UP000651482">
    <property type="component" value="Unassembled WGS sequence"/>
</dbReference>
<protein>
    <submittedName>
        <fullName evidence="2">Sugar phosphate isomerase/epimerase</fullName>
    </submittedName>
</protein>
<dbReference type="GO" id="GO:0016853">
    <property type="term" value="F:isomerase activity"/>
    <property type="evidence" value="ECO:0007669"/>
    <property type="project" value="UniProtKB-KW"/>
</dbReference>
<dbReference type="PANTHER" id="PTHR12110:SF21">
    <property type="entry name" value="XYLOSE ISOMERASE-LIKE TIM BARREL DOMAIN-CONTAINING PROTEIN"/>
    <property type="match status" value="1"/>
</dbReference>
<evidence type="ECO:0000313" key="3">
    <source>
        <dbReference type="Proteomes" id="UP000651482"/>
    </source>
</evidence>
<gene>
    <name evidence="2" type="ORF">IAG03_12065</name>
</gene>
<reference evidence="2" key="1">
    <citation type="submission" date="2020-08" db="EMBL/GenBank/DDBJ databases">
        <title>Genome public.</title>
        <authorList>
            <person name="Liu C."/>
            <person name="Sun Q."/>
        </authorList>
    </citation>
    <scope>NUCLEOTIDE SEQUENCE</scope>
    <source>
        <strain evidence="2">NSJ-40</strain>
    </source>
</reference>
<dbReference type="SUPFAM" id="SSF51658">
    <property type="entry name" value="Xylose isomerase-like"/>
    <property type="match status" value="1"/>
</dbReference>
<comment type="caution">
    <text evidence="2">The sequence shown here is derived from an EMBL/GenBank/DDBJ whole genome shotgun (WGS) entry which is preliminary data.</text>
</comment>
<dbReference type="PANTHER" id="PTHR12110">
    <property type="entry name" value="HYDROXYPYRUVATE ISOMERASE"/>
    <property type="match status" value="1"/>
</dbReference>
<keyword evidence="3" id="KW-1185">Reference proteome</keyword>
<name>A0A926DAL2_9FIRM</name>
<dbReference type="InterPro" id="IPR050312">
    <property type="entry name" value="IolE/XylAMocC-like"/>
</dbReference>
<accession>A0A926DAL2</accession>
<dbReference type="Gene3D" id="3.20.20.150">
    <property type="entry name" value="Divalent-metal-dependent TIM barrel enzymes"/>
    <property type="match status" value="1"/>
</dbReference>
<dbReference type="InterPro" id="IPR036237">
    <property type="entry name" value="Xyl_isomerase-like_sf"/>
</dbReference>
<feature type="domain" description="Xylose isomerase-like TIM barrel" evidence="1">
    <location>
        <begin position="25"/>
        <end position="277"/>
    </location>
</feature>
<proteinExistence type="predicted"/>
<evidence type="ECO:0000259" key="1">
    <source>
        <dbReference type="Pfam" id="PF01261"/>
    </source>
</evidence>
<dbReference type="Pfam" id="PF01261">
    <property type="entry name" value="AP_endonuc_2"/>
    <property type="match status" value="1"/>
</dbReference>
<organism evidence="2 3">
    <name type="scientific">Yeguia hominis</name>
    <dbReference type="NCBI Taxonomy" id="2763662"/>
    <lineage>
        <taxon>Bacteria</taxon>
        <taxon>Bacillati</taxon>
        <taxon>Bacillota</taxon>
        <taxon>Clostridia</taxon>
        <taxon>Eubacteriales</taxon>
        <taxon>Yeguiaceae</taxon>
        <taxon>Yeguia</taxon>
    </lineage>
</organism>